<dbReference type="AlphaFoldDB" id="A0AAD2FPV7"/>
<keyword evidence="2" id="KW-1185">Reference proteome</keyword>
<protein>
    <submittedName>
        <fullName evidence="1">Uncharacterized protein</fullName>
    </submittedName>
</protein>
<comment type="caution">
    <text evidence="1">The sequence shown here is derived from an EMBL/GenBank/DDBJ whole genome shotgun (WGS) entry which is preliminary data.</text>
</comment>
<evidence type="ECO:0000313" key="2">
    <source>
        <dbReference type="Proteomes" id="UP001295423"/>
    </source>
</evidence>
<dbReference type="EMBL" id="CAKOGP040001758">
    <property type="protein sequence ID" value="CAJ1948995.1"/>
    <property type="molecule type" value="Genomic_DNA"/>
</dbReference>
<accession>A0AAD2FPV7</accession>
<organism evidence="1 2">
    <name type="scientific">Cylindrotheca closterium</name>
    <dbReference type="NCBI Taxonomy" id="2856"/>
    <lineage>
        <taxon>Eukaryota</taxon>
        <taxon>Sar</taxon>
        <taxon>Stramenopiles</taxon>
        <taxon>Ochrophyta</taxon>
        <taxon>Bacillariophyta</taxon>
        <taxon>Bacillariophyceae</taxon>
        <taxon>Bacillariophycidae</taxon>
        <taxon>Bacillariales</taxon>
        <taxon>Bacillariaceae</taxon>
        <taxon>Cylindrotheca</taxon>
    </lineage>
</organism>
<proteinExistence type="predicted"/>
<gene>
    <name evidence="1" type="ORF">CYCCA115_LOCUS11873</name>
</gene>
<sequence>MREIRLVHSKPQHNVQILQNAQDPRVGETIKSIYRLTSSDDSFTWNPTLTEHMIQFLRFLKDNRKTLVVRLSGFSQDDENMEKWFHQACQWDLIVGLVSNSLESHSFFIYHAMCNQNAAISMFLKIYLYPCDFDSVDAHNSLARALKRTNCLNRLEIKVWNVGLQPDFQNLARTLSEGIGSNRSIQYLLITGWDHTACNYLFSNLVDREVSFDQLILESVGYAPVHVHNGGISKEWCSTFNKANHIGFLSCKDSITTCQCLYNIDSTVFCHLQLTNAGWFSQQIDNLLVRFSESCPNLLTLDVYRNKMEDLTFPRFSALLKSNAATPPSISHRRPLGSLTRFLLDGNPILSAETHIRKKLRPSVFSLFQKIPSLITILDTEAKPGTSNKDRAKLDNLSRCMRSLAIESPCLGMQLPPAAWPILLCKANRMLQGEPSLQAQVLYDVLVNASAVLSSNQGTLDPNDAASISNKSPDREPLWLSLQKLLSWD</sequence>
<name>A0AAD2FPV7_9STRA</name>
<dbReference type="Proteomes" id="UP001295423">
    <property type="component" value="Unassembled WGS sequence"/>
</dbReference>
<reference evidence="1" key="1">
    <citation type="submission" date="2023-08" db="EMBL/GenBank/DDBJ databases">
        <authorList>
            <person name="Audoor S."/>
            <person name="Bilcke G."/>
        </authorList>
    </citation>
    <scope>NUCLEOTIDE SEQUENCE</scope>
</reference>
<evidence type="ECO:0000313" key="1">
    <source>
        <dbReference type="EMBL" id="CAJ1948995.1"/>
    </source>
</evidence>